<accession>A0A9D4F3Z5</accession>
<dbReference type="EMBL" id="JAIWYP010000008">
    <property type="protein sequence ID" value="KAH3789315.1"/>
    <property type="molecule type" value="Genomic_DNA"/>
</dbReference>
<comment type="caution">
    <text evidence="1">The sequence shown here is derived from an EMBL/GenBank/DDBJ whole genome shotgun (WGS) entry which is preliminary data.</text>
</comment>
<organism evidence="1 2">
    <name type="scientific">Dreissena polymorpha</name>
    <name type="common">Zebra mussel</name>
    <name type="synonym">Mytilus polymorpha</name>
    <dbReference type="NCBI Taxonomy" id="45954"/>
    <lineage>
        <taxon>Eukaryota</taxon>
        <taxon>Metazoa</taxon>
        <taxon>Spiralia</taxon>
        <taxon>Lophotrochozoa</taxon>
        <taxon>Mollusca</taxon>
        <taxon>Bivalvia</taxon>
        <taxon>Autobranchia</taxon>
        <taxon>Heteroconchia</taxon>
        <taxon>Euheterodonta</taxon>
        <taxon>Imparidentia</taxon>
        <taxon>Neoheterodontei</taxon>
        <taxon>Myida</taxon>
        <taxon>Dreissenoidea</taxon>
        <taxon>Dreissenidae</taxon>
        <taxon>Dreissena</taxon>
    </lineage>
</organism>
<evidence type="ECO:0000313" key="2">
    <source>
        <dbReference type="Proteomes" id="UP000828390"/>
    </source>
</evidence>
<reference evidence="1" key="2">
    <citation type="submission" date="2020-11" db="EMBL/GenBank/DDBJ databases">
        <authorList>
            <person name="McCartney M.A."/>
            <person name="Auch B."/>
            <person name="Kono T."/>
            <person name="Mallez S."/>
            <person name="Becker A."/>
            <person name="Gohl D.M."/>
            <person name="Silverstein K.A.T."/>
            <person name="Koren S."/>
            <person name="Bechman K.B."/>
            <person name="Herman A."/>
            <person name="Abrahante J.E."/>
            <person name="Garbe J."/>
        </authorList>
    </citation>
    <scope>NUCLEOTIDE SEQUENCE</scope>
    <source>
        <strain evidence="1">Duluth1</strain>
        <tissue evidence="1">Whole animal</tissue>
    </source>
</reference>
<reference evidence="1" key="1">
    <citation type="journal article" date="2019" name="bioRxiv">
        <title>The Genome of the Zebra Mussel, Dreissena polymorpha: A Resource for Invasive Species Research.</title>
        <authorList>
            <person name="McCartney M.A."/>
            <person name="Auch B."/>
            <person name="Kono T."/>
            <person name="Mallez S."/>
            <person name="Zhang Y."/>
            <person name="Obille A."/>
            <person name="Becker A."/>
            <person name="Abrahante J.E."/>
            <person name="Garbe J."/>
            <person name="Badalamenti J.P."/>
            <person name="Herman A."/>
            <person name="Mangelson H."/>
            <person name="Liachko I."/>
            <person name="Sullivan S."/>
            <person name="Sone E.D."/>
            <person name="Koren S."/>
            <person name="Silverstein K.A.T."/>
            <person name="Beckman K.B."/>
            <person name="Gohl D.M."/>
        </authorList>
    </citation>
    <scope>NUCLEOTIDE SEQUENCE</scope>
    <source>
        <strain evidence="1">Duluth1</strain>
        <tissue evidence="1">Whole animal</tissue>
    </source>
</reference>
<name>A0A9D4F3Z5_DREPO</name>
<gene>
    <name evidence="1" type="ORF">DPMN_167490</name>
</gene>
<dbReference type="Proteomes" id="UP000828390">
    <property type="component" value="Unassembled WGS sequence"/>
</dbReference>
<keyword evidence="2" id="KW-1185">Reference proteome</keyword>
<protein>
    <submittedName>
        <fullName evidence="1">Uncharacterized protein</fullName>
    </submittedName>
</protein>
<dbReference type="AlphaFoldDB" id="A0A9D4F3Z5"/>
<proteinExistence type="predicted"/>
<evidence type="ECO:0000313" key="1">
    <source>
        <dbReference type="EMBL" id="KAH3789315.1"/>
    </source>
</evidence>
<sequence>MLNGIWQAETGAITVNFLAETRYTFAFIIVDQNHIRVLMDSFDVMTYKIPVLLANEANTIEGYCNACQVHTISIANNTVH</sequence>